<keyword evidence="1" id="KW-1133">Transmembrane helix</keyword>
<dbReference type="Proteomes" id="UP000288812">
    <property type="component" value="Unassembled WGS sequence"/>
</dbReference>
<protein>
    <submittedName>
        <fullName evidence="3">SLC13 family permease</fullName>
    </submittedName>
</protein>
<proteinExistence type="predicted"/>
<feature type="transmembrane region" description="Helical" evidence="1">
    <location>
        <begin position="325"/>
        <end position="355"/>
    </location>
</feature>
<feature type="transmembrane region" description="Helical" evidence="1">
    <location>
        <begin position="49"/>
        <end position="71"/>
    </location>
</feature>
<accession>A0A437S9V8</accession>
<feature type="transmembrane region" description="Helical" evidence="1">
    <location>
        <begin position="6"/>
        <end position="37"/>
    </location>
</feature>
<dbReference type="OrthoDB" id="2814158at2"/>
<sequence length="432" mass="46357">MDYISLLVIAAIAISIFLGYKTGINTGLFSIGFAYLIGAFLLDMSTKEIIATWPISIFFVIMSVSLFYNFAVVNGTLEKLALHLLYGSRKFPHLILLVIYFAATLTAGLGAGYFTILAFFAPITILLCDKTGTSKLLGAIAVNYGALAGANFMVSASGIIFRGLIADAGLGEQAFSDATYIFGTTFIMPIVVIILMILFSNRGKSSKVLEIEKPEKFDSNQKINLYLIIAMIALVLIFPILHNIFPSNTAINFINSKLDIGLVAIIFSVIAFLLKLGDQKEVIVRIPWNTLIMISGVGMLIQVAIKAGTIDLLAGFVSTNIPRILVPYALALIGAAMSFFSSTLGVVTPALFPVVPEIAAATNLSPSLLFTAIVVGAQSSSISPFSSGGSLILGSMTNELEREKMFPRLMFRAVPFCIVVALIATMVLTLIL</sequence>
<evidence type="ECO:0000259" key="2">
    <source>
        <dbReference type="Pfam" id="PF07158"/>
    </source>
</evidence>
<gene>
    <name evidence="3" type="ORF">EF514_00140</name>
</gene>
<keyword evidence="1" id="KW-0472">Membrane</keyword>
<feature type="transmembrane region" description="Helical" evidence="1">
    <location>
        <begin position="413"/>
        <end position="431"/>
    </location>
</feature>
<dbReference type="Pfam" id="PF07158">
    <property type="entry name" value="MatC_N"/>
    <property type="match status" value="1"/>
</dbReference>
<feature type="transmembrane region" description="Helical" evidence="1">
    <location>
        <begin position="91"/>
        <end position="124"/>
    </location>
</feature>
<keyword evidence="4" id="KW-1185">Reference proteome</keyword>
<feature type="transmembrane region" description="Helical" evidence="1">
    <location>
        <begin position="253"/>
        <end position="274"/>
    </location>
</feature>
<dbReference type="AlphaFoldDB" id="A0A437S9V8"/>
<comment type="caution">
    <text evidence="3">The sequence shown here is derived from an EMBL/GenBank/DDBJ whole genome shotgun (WGS) entry which is preliminary data.</text>
</comment>
<evidence type="ECO:0000256" key="1">
    <source>
        <dbReference type="SAM" id="Phobius"/>
    </source>
</evidence>
<evidence type="ECO:0000313" key="4">
    <source>
        <dbReference type="Proteomes" id="UP000288812"/>
    </source>
</evidence>
<feature type="transmembrane region" description="Helical" evidence="1">
    <location>
        <begin position="286"/>
        <end position="305"/>
    </location>
</feature>
<dbReference type="InterPro" id="IPR009827">
    <property type="entry name" value="MatC_N"/>
</dbReference>
<keyword evidence="1" id="KW-0812">Transmembrane</keyword>
<reference evidence="3 4" key="1">
    <citation type="submission" date="2018-11" db="EMBL/GenBank/DDBJ databases">
        <title>Genome sequencing and assembly of Anaerosphaera sp. nov., GS7-6-2.</title>
        <authorList>
            <person name="Rettenmaier R."/>
            <person name="Liebl W."/>
            <person name="Zverlov V."/>
        </authorList>
    </citation>
    <scope>NUCLEOTIDE SEQUENCE [LARGE SCALE GENOMIC DNA]</scope>
    <source>
        <strain evidence="3 4">GS7-6-2</strain>
    </source>
</reference>
<feature type="transmembrane region" description="Helical" evidence="1">
    <location>
        <begin position="136"/>
        <end position="160"/>
    </location>
</feature>
<name>A0A437S9V8_9FIRM</name>
<evidence type="ECO:0000313" key="3">
    <source>
        <dbReference type="EMBL" id="RVU55661.1"/>
    </source>
</evidence>
<feature type="domain" description="Dicarboxylate carrier MatC N-terminal" evidence="2">
    <location>
        <begin position="4"/>
        <end position="150"/>
    </location>
</feature>
<dbReference type="EMBL" id="RLIH01000001">
    <property type="protein sequence ID" value="RVU55661.1"/>
    <property type="molecule type" value="Genomic_DNA"/>
</dbReference>
<feature type="transmembrane region" description="Helical" evidence="1">
    <location>
        <begin position="180"/>
        <end position="199"/>
    </location>
</feature>
<feature type="transmembrane region" description="Helical" evidence="1">
    <location>
        <begin position="223"/>
        <end position="241"/>
    </location>
</feature>
<dbReference type="RefSeq" id="WP_127722594.1">
    <property type="nucleotide sequence ID" value="NZ_RLIH01000001.1"/>
</dbReference>
<organism evidence="3 4">
    <name type="scientific">Anaerosphaera multitolerans</name>
    <dbReference type="NCBI Taxonomy" id="2487351"/>
    <lineage>
        <taxon>Bacteria</taxon>
        <taxon>Bacillati</taxon>
        <taxon>Bacillota</taxon>
        <taxon>Tissierellia</taxon>
        <taxon>Tissierellales</taxon>
        <taxon>Peptoniphilaceae</taxon>
        <taxon>Anaerosphaera</taxon>
    </lineage>
</organism>